<comment type="subcellular location">
    <subcellularLocation>
        <location evidence="1">Membrane</location>
        <topology evidence="1">Single-pass membrane protein</topology>
    </subcellularLocation>
</comment>
<evidence type="ECO:0000313" key="6">
    <source>
        <dbReference type="EMBL" id="GGM10755.1"/>
    </source>
</evidence>
<evidence type="ECO:0000256" key="1">
    <source>
        <dbReference type="ARBA" id="ARBA00004167"/>
    </source>
</evidence>
<evidence type="ECO:0000256" key="2">
    <source>
        <dbReference type="ARBA" id="ARBA00008854"/>
    </source>
</evidence>
<evidence type="ECO:0000313" key="7">
    <source>
        <dbReference type="Proteomes" id="UP000616499"/>
    </source>
</evidence>
<dbReference type="InterPro" id="IPR007156">
    <property type="entry name" value="MamQ_LemA"/>
</dbReference>
<dbReference type="SUPFAM" id="SSF140478">
    <property type="entry name" value="LemA-like"/>
    <property type="match status" value="1"/>
</dbReference>
<keyword evidence="3" id="KW-0812">Transmembrane</keyword>
<keyword evidence="7" id="KW-1185">Reference proteome</keyword>
<proteinExistence type="inferred from homology"/>
<dbReference type="PANTHER" id="PTHR34478">
    <property type="entry name" value="PROTEIN LEMA"/>
    <property type="match status" value="1"/>
</dbReference>
<comment type="caution">
    <text evidence="6">The sequence shown here is derived from an EMBL/GenBank/DDBJ whole genome shotgun (WGS) entry which is preliminary data.</text>
</comment>
<accession>A0ABQ2GS77</accession>
<evidence type="ECO:0000256" key="4">
    <source>
        <dbReference type="ARBA" id="ARBA00022989"/>
    </source>
</evidence>
<keyword evidence="4" id="KW-1133">Transmembrane helix</keyword>
<dbReference type="InterPro" id="IPR023353">
    <property type="entry name" value="LemA-like_dom_sf"/>
</dbReference>
<protein>
    <submittedName>
        <fullName evidence="6">LemA protein</fullName>
    </submittedName>
</protein>
<dbReference type="Gene3D" id="1.20.1440.20">
    <property type="entry name" value="LemA-like domain"/>
    <property type="match status" value="1"/>
</dbReference>
<dbReference type="PANTHER" id="PTHR34478:SF2">
    <property type="entry name" value="MEMBRANE PROTEIN"/>
    <property type="match status" value="1"/>
</dbReference>
<gene>
    <name evidence="6" type="ORF">GCM10009425_22250</name>
</gene>
<evidence type="ECO:0000256" key="3">
    <source>
        <dbReference type="ARBA" id="ARBA00022692"/>
    </source>
</evidence>
<sequence length="249" mass="28169">MEAAIDRLNSYGVALSELIRTLRYHEAMIVLVTPYSGNTDGELHAMYMTQRLRFSWKIAVFTVLASLLSGCGINNIPTYDEQVKSAWAQVENQYQRRADLIPNLVETVKGYAKQEQDTLTAVIEARAKATSIQVDASTLNDPQKLQQFDQAQQQLSGALSRLMVVSERYPDLKSNQNFMALQSQLEGTENRIAVARRDFIASVERYNTEIRTFPGSIWHKIFYGDLPVRENFKATAPNADQAPKVNFNQ</sequence>
<keyword evidence="5" id="KW-0472">Membrane</keyword>
<dbReference type="Proteomes" id="UP000616499">
    <property type="component" value="Unassembled WGS sequence"/>
</dbReference>
<organism evidence="6 7">
    <name type="scientific">Pseudomonas asuensis</name>
    <dbReference type="NCBI Taxonomy" id="1825787"/>
    <lineage>
        <taxon>Bacteria</taxon>
        <taxon>Pseudomonadati</taxon>
        <taxon>Pseudomonadota</taxon>
        <taxon>Gammaproteobacteria</taxon>
        <taxon>Pseudomonadales</taxon>
        <taxon>Pseudomonadaceae</taxon>
        <taxon>Pseudomonas</taxon>
    </lineage>
</organism>
<dbReference type="Pfam" id="PF04011">
    <property type="entry name" value="LemA"/>
    <property type="match status" value="1"/>
</dbReference>
<evidence type="ECO:0000256" key="5">
    <source>
        <dbReference type="ARBA" id="ARBA00023136"/>
    </source>
</evidence>
<dbReference type="EMBL" id="BMNW01000004">
    <property type="protein sequence ID" value="GGM10755.1"/>
    <property type="molecule type" value="Genomic_DNA"/>
</dbReference>
<comment type="similarity">
    <text evidence="2">Belongs to the LemA family.</text>
</comment>
<reference evidence="7" key="1">
    <citation type="journal article" date="2019" name="Int. J. Syst. Evol. Microbiol.">
        <title>The Global Catalogue of Microorganisms (GCM) 10K type strain sequencing project: providing services to taxonomists for standard genome sequencing and annotation.</title>
        <authorList>
            <consortium name="The Broad Institute Genomics Platform"/>
            <consortium name="The Broad Institute Genome Sequencing Center for Infectious Disease"/>
            <person name="Wu L."/>
            <person name="Ma J."/>
        </authorList>
    </citation>
    <scope>NUCLEOTIDE SEQUENCE [LARGE SCALE GENOMIC DNA]</scope>
    <source>
        <strain evidence="7">JCM 13501</strain>
    </source>
</reference>
<name>A0ABQ2GS77_9PSED</name>